<dbReference type="STRING" id="1349421.OI18_13860"/>
<dbReference type="Pfam" id="PF07617">
    <property type="entry name" value="DUF1579"/>
    <property type="match status" value="1"/>
</dbReference>
<gene>
    <name evidence="1" type="ORF">OI18_13860</name>
</gene>
<name>A0A0C1IUD3_9BACT</name>
<sequence length="141" mass="16171">MDLSSLNFLLGTWQTEGRVLADDETPATLFSGTDTYEWVLHNQFIVHKVDVTMGDTKVEAVEFIGEFDKTGQSVKLHSFDNQGNYTLMHGQLDKTRRLHITGDKMRATLSVVNEHEMHATWEKSADNKTWLPWMELKLTKS</sequence>
<organism evidence="1 2">
    <name type="scientific">Flavihumibacter solisilvae</name>
    <dbReference type="NCBI Taxonomy" id="1349421"/>
    <lineage>
        <taxon>Bacteria</taxon>
        <taxon>Pseudomonadati</taxon>
        <taxon>Bacteroidota</taxon>
        <taxon>Chitinophagia</taxon>
        <taxon>Chitinophagales</taxon>
        <taxon>Chitinophagaceae</taxon>
        <taxon>Flavihumibacter</taxon>
    </lineage>
</organism>
<evidence type="ECO:0000313" key="1">
    <source>
        <dbReference type="EMBL" id="KIC94084.1"/>
    </source>
</evidence>
<proteinExistence type="predicted"/>
<protein>
    <recommendedName>
        <fullName evidence="3">DUF1579 domain-containing protein</fullName>
    </recommendedName>
</protein>
<accession>A0A0C1IUD3</accession>
<dbReference type="Proteomes" id="UP000031408">
    <property type="component" value="Unassembled WGS sequence"/>
</dbReference>
<comment type="caution">
    <text evidence="1">The sequence shown here is derived from an EMBL/GenBank/DDBJ whole genome shotgun (WGS) entry which is preliminary data.</text>
</comment>
<dbReference type="AlphaFoldDB" id="A0A0C1IUD3"/>
<dbReference type="OrthoDB" id="8481162at2"/>
<dbReference type="InterPro" id="IPR011473">
    <property type="entry name" value="DUF1579"/>
</dbReference>
<dbReference type="RefSeq" id="WP_039140658.1">
    <property type="nucleotide sequence ID" value="NZ_JSVC01000015.1"/>
</dbReference>
<reference evidence="1 2" key="1">
    <citation type="submission" date="2014-11" db="EMBL/GenBank/DDBJ databases">
        <title>Genome sequence of Flavihumibacter solisilvae 3-3.</title>
        <authorList>
            <person name="Zhou G."/>
            <person name="Li M."/>
            <person name="Wang G."/>
        </authorList>
    </citation>
    <scope>NUCLEOTIDE SEQUENCE [LARGE SCALE GENOMIC DNA]</scope>
    <source>
        <strain evidence="1 2">3-3</strain>
    </source>
</reference>
<evidence type="ECO:0000313" key="2">
    <source>
        <dbReference type="Proteomes" id="UP000031408"/>
    </source>
</evidence>
<dbReference type="EMBL" id="JSVC01000015">
    <property type="protein sequence ID" value="KIC94084.1"/>
    <property type="molecule type" value="Genomic_DNA"/>
</dbReference>
<evidence type="ECO:0008006" key="3">
    <source>
        <dbReference type="Google" id="ProtNLM"/>
    </source>
</evidence>
<keyword evidence="2" id="KW-1185">Reference proteome</keyword>